<evidence type="ECO:0000313" key="3">
    <source>
        <dbReference type="Proteomes" id="UP000183567"/>
    </source>
</evidence>
<name>A0A1J8R0U3_9AGAM</name>
<sequence>MTGSRQIEDAAIHKLWYASPNHHYFGAVAKLDADDRIRHSRDHDAQPAGSLDSDTVKQLQPSGIAIDFVGYLSDDSDSDEGTHKRLPAVPPPKRRKLDFLSRTQRKLDNERREDERRTALEAIEKLLQSKKTTFISGPSGLQAKRARTVQSHLALTVKRGHSSIVASECAAESH</sequence>
<dbReference type="EMBL" id="LVVM01001969">
    <property type="protein sequence ID" value="OJA17516.1"/>
    <property type="molecule type" value="Genomic_DNA"/>
</dbReference>
<organism evidence="2 3">
    <name type="scientific">Rhizopogon vesiculosus</name>
    <dbReference type="NCBI Taxonomy" id="180088"/>
    <lineage>
        <taxon>Eukaryota</taxon>
        <taxon>Fungi</taxon>
        <taxon>Dikarya</taxon>
        <taxon>Basidiomycota</taxon>
        <taxon>Agaricomycotina</taxon>
        <taxon>Agaricomycetes</taxon>
        <taxon>Agaricomycetidae</taxon>
        <taxon>Boletales</taxon>
        <taxon>Suillineae</taxon>
        <taxon>Rhizopogonaceae</taxon>
        <taxon>Rhizopogon</taxon>
    </lineage>
</organism>
<dbReference type="Proteomes" id="UP000183567">
    <property type="component" value="Unassembled WGS sequence"/>
</dbReference>
<dbReference type="AlphaFoldDB" id="A0A1J8R0U3"/>
<evidence type="ECO:0000313" key="2">
    <source>
        <dbReference type="EMBL" id="OJA17516.1"/>
    </source>
</evidence>
<evidence type="ECO:0000256" key="1">
    <source>
        <dbReference type="SAM" id="MobiDB-lite"/>
    </source>
</evidence>
<proteinExistence type="predicted"/>
<gene>
    <name evidence="2" type="ORF">AZE42_08246</name>
</gene>
<comment type="caution">
    <text evidence="2">The sequence shown here is derived from an EMBL/GenBank/DDBJ whole genome shotgun (WGS) entry which is preliminary data.</text>
</comment>
<dbReference type="OrthoDB" id="2691265at2759"/>
<reference evidence="2 3" key="1">
    <citation type="submission" date="2016-03" db="EMBL/GenBank/DDBJ databases">
        <title>Comparative genomics of the ectomycorrhizal sister species Rhizopogon vinicolor and Rhizopogon vesiculosus (Basidiomycota: Boletales) reveals a divergence of the mating type B locus.</title>
        <authorList>
            <person name="Mujic A.B."/>
            <person name="Kuo A."/>
            <person name="Tritt A."/>
            <person name="Lipzen A."/>
            <person name="Chen C."/>
            <person name="Johnson J."/>
            <person name="Sharma A."/>
            <person name="Barry K."/>
            <person name="Grigoriev I.V."/>
            <person name="Spatafora J.W."/>
        </authorList>
    </citation>
    <scope>NUCLEOTIDE SEQUENCE [LARGE SCALE GENOMIC DNA]</scope>
    <source>
        <strain evidence="2 3">AM-OR11-056</strain>
    </source>
</reference>
<feature type="region of interest" description="Disordered" evidence="1">
    <location>
        <begin position="74"/>
        <end position="114"/>
    </location>
</feature>
<protein>
    <submittedName>
        <fullName evidence="2">Uncharacterized protein</fullName>
    </submittedName>
</protein>
<accession>A0A1J8R0U3</accession>
<keyword evidence="3" id="KW-1185">Reference proteome</keyword>
<feature type="compositionally biased region" description="Basic and acidic residues" evidence="1">
    <location>
        <begin position="105"/>
        <end position="114"/>
    </location>
</feature>